<dbReference type="GO" id="GO:0062193">
    <property type="term" value="F:D-ribose pyranase activity"/>
    <property type="evidence" value="ECO:0007669"/>
    <property type="project" value="UniProtKB-EC"/>
</dbReference>
<dbReference type="PANTHER" id="PTHR31690:SF4">
    <property type="entry name" value="FUCOSE MUTAROTASE"/>
    <property type="match status" value="1"/>
</dbReference>
<dbReference type="Gene3D" id="3.40.1650.10">
    <property type="entry name" value="RbsD-like domain"/>
    <property type="match status" value="1"/>
</dbReference>
<dbReference type="Pfam" id="PF05025">
    <property type="entry name" value="RbsD_FucU"/>
    <property type="match status" value="1"/>
</dbReference>
<dbReference type="RefSeq" id="WP_145353343.1">
    <property type="nucleotide sequence ID" value="NZ_CP036262.1"/>
</dbReference>
<dbReference type="OrthoDB" id="9805009at2"/>
<dbReference type="GO" id="GO:0036373">
    <property type="term" value="F:L-fucose mutarotase activity"/>
    <property type="evidence" value="ECO:0007669"/>
    <property type="project" value="UniProtKB-EC"/>
</dbReference>
<dbReference type="InterPro" id="IPR023750">
    <property type="entry name" value="RbsD-like_sf"/>
</dbReference>
<dbReference type="GO" id="GO:0042806">
    <property type="term" value="F:fucose binding"/>
    <property type="evidence" value="ECO:0007669"/>
    <property type="project" value="TreeGrafter"/>
</dbReference>
<proteinExistence type="predicted"/>
<comment type="catalytic activity">
    <reaction evidence="3">
        <text>alpha-L-fucose = beta-L-fucose</text>
        <dbReference type="Rhea" id="RHEA:25580"/>
        <dbReference type="ChEBI" id="CHEBI:42548"/>
        <dbReference type="ChEBI" id="CHEBI:42589"/>
        <dbReference type="EC" id="5.1.3.29"/>
    </reaction>
</comment>
<dbReference type="InterPro" id="IPR007721">
    <property type="entry name" value="RbsD_FucU"/>
</dbReference>
<keyword evidence="2" id="KW-0413">Isomerase</keyword>
<organism evidence="4 5">
    <name type="scientific">Roseimaritima multifibrata</name>
    <dbReference type="NCBI Taxonomy" id="1930274"/>
    <lineage>
        <taxon>Bacteria</taxon>
        <taxon>Pseudomonadati</taxon>
        <taxon>Planctomycetota</taxon>
        <taxon>Planctomycetia</taxon>
        <taxon>Pirellulales</taxon>
        <taxon>Pirellulaceae</taxon>
        <taxon>Roseimaritima</taxon>
    </lineage>
</organism>
<evidence type="ECO:0000256" key="2">
    <source>
        <dbReference type="ARBA" id="ARBA00023235"/>
    </source>
</evidence>
<evidence type="ECO:0000256" key="3">
    <source>
        <dbReference type="ARBA" id="ARBA00036324"/>
    </source>
</evidence>
<dbReference type="SUPFAM" id="SSF102546">
    <property type="entry name" value="RbsD-like"/>
    <property type="match status" value="1"/>
</dbReference>
<comment type="catalytic activity">
    <reaction evidence="1">
        <text>beta-D-ribopyranose = beta-D-ribofuranose</text>
        <dbReference type="Rhea" id="RHEA:25432"/>
        <dbReference type="ChEBI" id="CHEBI:27476"/>
        <dbReference type="ChEBI" id="CHEBI:47002"/>
        <dbReference type="EC" id="5.4.99.62"/>
    </reaction>
</comment>
<dbReference type="Proteomes" id="UP000320672">
    <property type="component" value="Chromosome"/>
</dbReference>
<keyword evidence="5" id="KW-1185">Reference proteome</keyword>
<name>A0A517MK73_9BACT</name>
<dbReference type="PANTHER" id="PTHR31690">
    <property type="entry name" value="FUCOSE MUTAROTASE"/>
    <property type="match status" value="1"/>
</dbReference>
<dbReference type="InterPro" id="IPR050443">
    <property type="entry name" value="RbsD/FucU_mutarotase"/>
</dbReference>
<dbReference type="GO" id="GO:0006004">
    <property type="term" value="P:fucose metabolic process"/>
    <property type="evidence" value="ECO:0007669"/>
    <property type="project" value="TreeGrafter"/>
</dbReference>
<protein>
    <submittedName>
        <fullName evidence="4">D-ribose pyranase</fullName>
    </submittedName>
</protein>
<evidence type="ECO:0000256" key="1">
    <source>
        <dbReference type="ARBA" id="ARBA00000223"/>
    </source>
</evidence>
<evidence type="ECO:0000313" key="5">
    <source>
        <dbReference type="Proteomes" id="UP000320672"/>
    </source>
</evidence>
<evidence type="ECO:0000313" key="4">
    <source>
        <dbReference type="EMBL" id="QDS95292.1"/>
    </source>
</evidence>
<gene>
    <name evidence="4" type="ORF">FF011L_40850</name>
</gene>
<dbReference type="KEGG" id="rml:FF011L_40850"/>
<sequence length="148" mass="16314">MLRHQLIHPQINGILGTAGHHSSILIADGNYPAATKRGPRSELVSLNLMPGVVTCNQVLQAILSAIPIESIQTMETEKDGPYALEGDPPVWEEYRQTIQAAGLEIDLQPTEKWAFYDAVTTPDHILTIQTADQQRYANLLLSVGVRMD</sequence>
<dbReference type="EMBL" id="CP036262">
    <property type="protein sequence ID" value="QDS95292.1"/>
    <property type="molecule type" value="Genomic_DNA"/>
</dbReference>
<accession>A0A517MK73</accession>
<reference evidence="4 5" key="1">
    <citation type="submission" date="2019-02" db="EMBL/GenBank/DDBJ databases">
        <title>Deep-cultivation of Planctomycetes and their phenomic and genomic characterization uncovers novel biology.</title>
        <authorList>
            <person name="Wiegand S."/>
            <person name="Jogler M."/>
            <person name="Boedeker C."/>
            <person name="Pinto D."/>
            <person name="Vollmers J."/>
            <person name="Rivas-Marin E."/>
            <person name="Kohn T."/>
            <person name="Peeters S.H."/>
            <person name="Heuer A."/>
            <person name="Rast P."/>
            <person name="Oberbeckmann S."/>
            <person name="Bunk B."/>
            <person name="Jeske O."/>
            <person name="Meyerdierks A."/>
            <person name="Storesund J.E."/>
            <person name="Kallscheuer N."/>
            <person name="Luecker S."/>
            <person name="Lage O.M."/>
            <person name="Pohl T."/>
            <person name="Merkel B.J."/>
            <person name="Hornburger P."/>
            <person name="Mueller R.-W."/>
            <person name="Bruemmer F."/>
            <person name="Labrenz M."/>
            <person name="Spormann A.M."/>
            <person name="Op den Camp H."/>
            <person name="Overmann J."/>
            <person name="Amann R."/>
            <person name="Jetten M.S.M."/>
            <person name="Mascher T."/>
            <person name="Medema M.H."/>
            <person name="Devos D.P."/>
            <person name="Kaster A.-K."/>
            <person name="Ovreas L."/>
            <person name="Rohde M."/>
            <person name="Galperin M.Y."/>
            <person name="Jogler C."/>
        </authorList>
    </citation>
    <scope>NUCLEOTIDE SEQUENCE [LARGE SCALE GENOMIC DNA]</scope>
    <source>
        <strain evidence="4 5">FF011L</strain>
    </source>
</reference>
<dbReference type="AlphaFoldDB" id="A0A517MK73"/>